<evidence type="ECO:0000256" key="4">
    <source>
        <dbReference type="SAM" id="Phobius"/>
    </source>
</evidence>
<dbReference type="GO" id="GO:0043565">
    <property type="term" value="F:sequence-specific DNA binding"/>
    <property type="evidence" value="ECO:0007669"/>
    <property type="project" value="InterPro"/>
</dbReference>
<keyword evidence="4" id="KW-0812">Transmembrane</keyword>
<name>A0A6L5XD53_9BACT</name>
<dbReference type="AlphaFoldDB" id="A0A6L5XD53"/>
<dbReference type="SMART" id="SM00028">
    <property type="entry name" value="TPR"/>
    <property type="match status" value="4"/>
</dbReference>
<gene>
    <name evidence="6" type="ORF">FYJ29_04450</name>
</gene>
<dbReference type="Proteomes" id="UP000483362">
    <property type="component" value="Unassembled WGS sequence"/>
</dbReference>
<keyword evidence="1" id="KW-0805">Transcription regulation</keyword>
<organism evidence="6 7">
    <name type="scientific">Sodaliphilus pleomorphus</name>
    <dbReference type="NCBI Taxonomy" id="2606626"/>
    <lineage>
        <taxon>Bacteria</taxon>
        <taxon>Pseudomonadati</taxon>
        <taxon>Bacteroidota</taxon>
        <taxon>Bacteroidia</taxon>
        <taxon>Bacteroidales</taxon>
        <taxon>Muribaculaceae</taxon>
        <taxon>Sodaliphilus</taxon>
    </lineage>
</organism>
<dbReference type="Pfam" id="PF12833">
    <property type="entry name" value="HTH_18"/>
    <property type="match status" value="1"/>
</dbReference>
<evidence type="ECO:0000256" key="1">
    <source>
        <dbReference type="ARBA" id="ARBA00023015"/>
    </source>
</evidence>
<dbReference type="PANTHER" id="PTHR43280:SF29">
    <property type="entry name" value="ARAC-FAMILY TRANSCRIPTIONAL REGULATOR"/>
    <property type="match status" value="1"/>
</dbReference>
<evidence type="ECO:0000256" key="2">
    <source>
        <dbReference type="ARBA" id="ARBA00023125"/>
    </source>
</evidence>
<dbReference type="Gene3D" id="1.25.40.10">
    <property type="entry name" value="Tetratricopeptide repeat domain"/>
    <property type="match status" value="2"/>
</dbReference>
<keyword evidence="2" id="KW-0238">DNA-binding</keyword>
<proteinExistence type="predicted"/>
<dbReference type="Gene3D" id="1.10.10.60">
    <property type="entry name" value="Homeodomain-like"/>
    <property type="match status" value="2"/>
</dbReference>
<comment type="caution">
    <text evidence="6">The sequence shown here is derived from an EMBL/GenBank/DDBJ whole genome shotgun (WGS) entry which is preliminary data.</text>
</comment>
<keyword evidence="4" id="KW-0472">Membrane</keyword>
<dbReference type="InterPro" id="IPR018062">
    <property type="entry name" value="HTH_AraC-typ_CS"/>
</dbReference>
<dbReference type="PANTHER" id="PTHR43280">
    <property type="entry name" value="ARAC-FAMILY TRANSCRIPTIONAL REGULATOR"/>
    <property type="match status" value="1"/>
</dbReference>
<keyword evidence="4" id="KW-1133">Transmembrane helix</keyword>
<dbReference type="PROSITE" id="PS01124">
    <property type="entry name" value="HTH_ARAC_FAMILY_2"/>
    <property type="match status" value="1"/>
</dbReference>
<dbReference type="InterPro" id="IPR009057">
    <property type="entry name" value="Homeodomain-like_sf"/>
</dbReference>
<dbReference type="SUPFAM" id="SSF46689">
    <property type="entry name" value="Homeodomain-like"/>
    <property type="match status" value="1"/>
</dbReference>
<dbReference type="SMART" id="SM00342">
    <property type="entry name" value="HTH_ARAC"/>
    <property type="match status" value="1"/>
</dbReference>
<reference evidence="6 7" key="1">
    <citation type="submission" date="2019-08" db="EMBL/GenBank/DDBJ databases">
        <title>In-depth cultivation of the pig gut microbiome towards novel bacterial diversity and tailored functional studies.</title>
        <authorList>
            <person name="Wylensek D."/>
            <person name="Hitch T.C.A."/>
            <person name="Clavel T."/>
        </authorList>
    </citation>
    <scope>NUCLEOTIDE SEQUENCE [LARGE SCALE GENOMIC DNA]</scope>
    <source>
        <strain evidence="6 7">Oil-RF-744-WCA-WT-10</strain>
    </source>
</reference>
<keyword evidence="7" id="KW-1185">Reference proteome</keyword>
<keyword evidence="3" id="KW-0804">Transcription</keyword>
<protein>
    <submittedName>
        <fullName evidence="6">Helix-turn-helix domain-containing protein</fullName>
    </submittedName>
</protein>
<dbReference type="PROSITE" id="PS00041">
    <property type="entry name" value="HTH_ARAC_FAMILY_1"/>
    <property type="match status" value="1"/>
</dbReference>
<evidence type="ECO:0000256" key="3">
    <source>
        <dbReference type="ARBA" id="ARBA00023163"/>
    </source>
</evidence>
<dbReference type="SUPFAM" id="SSF48452">
    <property type="entry name" value="TPR-like"/>
    <property type="match status" value="1"/>
</dbReference>
<dbReference type="GO" id="GO:0003700">
    <property type="term" value="F:DNA-binding transcription factor activity"/>
    <property type="evidence" value="ECO:0007669"/>
    <property type="project" value="InterPro"/>
</dbReference>
<evidence type="ECO:0000259" key="5">
    <source>
        <dbReference type="PROSITE" id="PS01124"/>
    </source>
</evidence>
<dbReference type="EMBL" id="VULT01000005">
    <property type="protein sequence ID" value="MSS17016.1"/>
    <property type="molecule type" value="Genomic_DNA"/>
</dbReference>
<feature type="domain" description="HTH araC/xylS-type" evidence="5">
    <location>
        <begin position="488"/>
        <end position="592"/>
    </location>
</feature>
<dbReference type="InterPro" id="IPR019734">
    <property type="entry name" value="TPR_rpt"/>
</dbReference>
<sequence length="600" mass="68467">MTKFFETYCLSDVYKNIINNLRVSCVNKVKRILPIFLITFFFIQVVSCGRTNKRSQSLYNLHEQCYWLIYHNDYDSLKQKAELFLDLSRAENDKNAESYAYICLAACELTGGKASKAKEYLNKAQNIAINNSNDTIWAYALNLKGIYEARVNYNIFSSQQCFYKSKQLAEKAANYRQVAAASINLGALATLTRDTSFIKTVKYAYEYGRQTHNMHYMMGGAQTLSSLYQIAGNPVEAERYLDIAISINDKYNFHHDGVLALTQSYISLDRGEHLKALNEAKEGIERLGPSQATMLPQAWLCMARIYMAMGDYRSALESLKHTKDVSRQYSSYGYMSDVYELMAQCYYHTNSPNEALEAIHMVSLEQQSSRETMRKQLSAEHALLQEMAQKENVSEMRRLRLSHQIWMSAALGMLALCLFSVIIYMVVSRRRREKLMRSVVASTRQTVAAEDKIDSLCLGISSGTDVSGDGNQHATSSDKKTHNKDIYDRLCRMMIVDRLYADKTLTRESVIERLGTNRTYFTQLLQENCGMNYSQFIASYRVKEAIRLLSDSSRQNLSVQEVCSMCGFGSTSSFYKTFQASTGVTPVAFRKFSLKQSVDR</sequence>
<accession>A0A6L5XD53</accession>
<dbReference type="InterPro" id="IPR011990">
    <property type="entry name" value="TPR-like_helical_dom_sf"/>
</dbReference>
<feature type="transmembrane region" description="Helical" evidence="4">
    <location>
        <begin position="405"/>
        <end position="427"/>
    </location>
</feature>
<dbReference type="RefSeq" id="WP_154327581.1">
    <property type="nucleotide sequence ID" value="NZ_CP045696.1"/>
</dbReference>
<evidence type="ECO:0000313" key="7">
    <source>
        <dbReference type="Proteomes" id="UP000483362"/>
    </source>
</evidence>
<dbReference type="InterPro" id="IPR018060">
    <property type="entry name" value="HTH_AraC"/>
</dbReference>
<evidence type="ECO:0000313" key="6">
    <source>
        <dbReference type="EMBL" id="MSS17016.1"/>
    </source>
</evidence>